<organism evidence="2 3">
    <name type="scientific">Nocardia tengchongensis</name>
    <dbReference type="NCBI Taxonomy" id="2055889"/>
    <lineage>
        <taxon>Bacteria</taxon>
        <taxon>Bacillati</taxon>
        <taxon>Actinomycetota</taxon>
        <taxon>Actinomycetes</taxon>
        <taxon>Mycobacteriales</taxon>
        <taxon>Nocardiaceae</taxon>
        <taxon>Nocardia</taxon>
    </lineage>
</organism>
<sequence>MRSTFATVGAAVLIATSAVLMTACNDKTGTPVPTTSVSVAPQGAGQPGGTKPGGVDTRAFLRAIGKTGWYEGFEITIDQATVTADGFGGAKIRVDITYKNTTTANKTLAVVPAVQIGGAIDGGAGWNSPEVPGKGSATGDITASVKSYDTPEHLLDTITILYGSAAENQTKFPLKADAKVESIAPRTLNVTGKLTQDQTTVEITGATLTPSYTKNEAGKMELALKFKLVGGSGIGDGGLNVFSEYFTVKAPGGQDVVDDQLRGFIDELLGRNQTIDKSDLQAVFVVPAPATGNYTLSYDATKGKNAVPTFSFTVS</sequence>
<dbReference type="Proteomes" id="UP000683310">
    <property type="component" value="Chromosome"/>
</dbReference>
<dbReference type="EMBL" id="CP074371">
    <property type="protein sequence ID" value="QVI21346.1"/>
    <property type="molecule type" value="Genomic_DNA"/>
</dbReference>
<evidence type="ECO:0008006" key="4">
    <source>
        <dbReference type="Google" id="ProtNLM"/>
    </source>
</evidence>
<proteinExistence type="predicted"/>
<reference evidence="2 3" key="1">
    <citation type="submission" date="2021-04" db="EMBL/GenBank/DDBJ databases">
        <title>Nocardia tengchongensis.</title>
        <authorList>
            <person name="Zhuang k."/>
            <person name="Ran Y."/>
            <person name="Li W."/>
        </authorList>
    </citation>
    <scope>NUCLEOTIDE SEQUENCE [LARGE SCALE GENOMIC DNA]</scope>
    <source>
        <strain evidence="2 3">CFH S0057</strain>
    </source>
</reference>
<gene>
    <name evidence="2" type="ORF">KHQ06_36175</name>
</gene>
<accession>A0ABX8CPS2</accession>
<evidence type="ECO:0000313" key="2">
    <source>
        <dbReference type="EMBL" id="QVI21346.1"/>
    </source>
</evidence>
<keyword evidence="3" id="KW-1185">Reference proteome</keyword>
<evidence type="ECO:0000313" key="3">
    <source>
        <dbReference type="Proteomes" id="UP000683310"/>
    </source>
</evidence>
<feature type="chain" id="PRO_5047546046" description="DUF4352 domain-containing protein" evidence="1">
    <location>
        <begin position="23"/>
        <end position="315"/>
    </location>
</feature>
<protein>
    <recommendedName>
        <fullName evidence="4">DUF4352 domain-containing protein</fullName>
    </recommendedName>
</protein>
<feature type="signal peptide" evidence="1">
    <location>
        <begin position="1"/>
        <end position="22"/>
    </location>
</feature>
<evidence type="ECO:0000256" key="1">
    <source>
        <dbReference type="SAM" id="SignalP"/>
    </source>
</evidence>
<name>A0ABX8CPS2_9NOCA</name>
<dbReference type="PROSITE" id="PS51257">
    <property type="entry name" value="PROKAR_LIPOPROTEIN"/>
    <property type="match status" value="1"/>
</dbReference>
<keyword evidence="1" id="KW-0732">Signal</keyword>